<dbReference type="GO" id="GO:0005634">
    <property type="term" value="C:nucleus"/>
    <property type="evidence" value="ECO:0007669"/>
    <property type="project" value="UniProtKB-SubCell"/>
</dbReference>
<dbReference type="CDD" id="cd00067">
    <property type="entry name" value="GAL4"/>
    <property type="match status" value="1"/>
</dbReference>
<evidence type="ECO:0000313" key="7">
    <source>
        <dbReference type="EMBL" id="EJU03431.1"/>
    </source>
</evidence>
<proteinExistence type="predicted"/>
<dbReference type="InterPro" id="IPR036864">
    <property type="entry name" value="Zn2-C6_fun-type_DNA-bd_sf"/>
</dbReference>
<feature type="domain" description="Zn(2)-C6 fungal-type" evidence="6">
    <location>
        <begin position="54"/>
        <end position="85"/>
    </location>
</feature>
<gene>
    <name evidence="7" type="ORF">DACRYDRAFT_21034</name>
</gene>
<dbReference type="HOGENOM" id="CLU_013838_0_0_1"/>
<dbReference type="GeneID" id="63687257"/>
<dbReference type="CDD" id="cd12148">
    <property type="entry name" value="fungal_TF_MHR"/>
    <property type="match status" value="1"/>
</dbReference>
<organism evidence="7 8">
    <name type="scientific">Dacryopinax primogenitus (strain DJM 731)</name>
    <name type="common">Brown rot fungus</name>
    <dbReference type="NCBI Taxonomy" id="1858805"/>
    <lineage>
        <taxon>Eukaryota</taxon>
        <taxon>Fungi</taxon>
        <taxon>Dikarya</taxon>
        <taxon>Basidiomycota</taxon>
        <taxon>Agaricomycotina</taxon>
        <taxon>Dacrymycetes</taxon>
        <taxon>Dacrymycetales</taxon>
        <taxon>Dacrymycetaceae</taxon>
        <taxon>Dacryopinax</taxon>
    </lineage>
</organism>
<dbReference type="Pfam" id="PF00172">
    <property type="entry name" value="Zn_clus"/>
    <property type="match status" value="1"/>
</dbReference>
<name>M5FZG7_DACPD</name>
<accession>M5FZG7</accession>
<evidence type="ECO:0000256" key="4">
    <source>
        <dbReference type="SAM" id="Coils"/>
    </source>
</evidence>
<dbReference type="Pfam" id="PF04082">
    <property type="entry name" value="Fungal_trans"/>
    <property type="match status" value="1"/>
</dbReference>
<dbReference type="OMA" id="PIQSCFQ"/>
<dbReference type="OrthoDB" id="3362851at2759"/>
<dbReference type="Proteomes" id="UP000030653">
    <property type="component" value="Unassembled WGS sequence"/>
</dbReference>
<feature type="compositionally biased region" description="Low complexity" evidence="5">
    <location>
        <begin position="677"/>
        <end position="693"/>
    </location>
</feature>
<keyword evidence="8" id="KW-1185">Reference proteome</keyword>
<dbReference type="AlphaFoldDB" id="M5FZG7"/>
<evidence type="ECO:0000256" key="2">
    <source>
        <dbReference type="ARBA" id="ARBA00022723"/>
    </source>
</evidence>
<protein>
    <recommendedName>
        <fullName evidence="6">Zn(2)-C6 fungal-type domain-containing protein</fullName>
    </recommendedName>
</protein>
<dbReference type="PANTHER" id="PTHR31001">
    <property type="entry name" value="UNCHARACTERIZED TRANSCRIPTIONAL REGULATORY PROTEIN"/>
    <property type="match status" value="1"/>
</dbReference>
<dbReference type="GO" id="GO:0006351">
    <property type="term" value="P:DNA-templated transcription"/>
    <property type="evidence" value="ECO:0007669"/>
    <property type="project" value="InterPro"/>
</dbReference>
<dbReference type="RefSeq" id="XP_040630325.1">
    <property type="nucleotide sequence ID" value="XM_040772195.1"/>
</dbReference>
<sequence>MDTTDHDIAGSPNYEDMEEYYEDTPSTSISGGRSHHVPELPQPIKKKRRREALSCSECKRRKIGCDRKKPCGPCARRGESDMCKWSVLPPVDKPIGRSSYNALKDQLTSTQKVCKELQALCHKQADEMQALRSQIAAPSSPASSPAAHLQHKRPVGPLEQFQAQAESFKSARKDRARVASSYTHSSTSPPSTGNGGAPPVLIQASETLDGFPAFPDVDAGLGRSNQPEINSASDVWTGIPERWVCDQLTDFFFSDIEWHICMFHRPTFDSNYRKFWSLNTAAERAEVVNPQWMALWWSILCLALTSMGPEEPIKRGICVDRQTWKGMGKRFWLIAEQALRDADYMSSQNIETVQALVLSSYCNLSLDNQGYKSQAAMTALAIRIGMNQGLHRLGQEPHGVAPPKGLIQRELRRRVWWNVVFLDWNISTQMNSTYLIHPNQCNTAKPMNLDWDDMVEGRPLPTKPTVERTSASMLLAKVGLAGTVRELTDRINSMNGVLDSAYLPIHKAQQDALLRTLPMCWRVPDSALEDRMPVVRWEYLQFNLHMHNRRIRMHRPFMLDGYRDGTYHAHPSTGPCVRAAHAILVLFKDGQEKGFPGFYAWYNLMYCWMAAVILAMDAFYLPNEKVIGTEIQERSRNDYIMFAIETLERSNDISEIASRGAHVLRFLLAEAQKRTSAGAQNSPASSQSSHLSAGMGPATVQYQPQSNLRTVQDLQFPSTNVNGDYANISAEQAWMNFGDLQPDLLNELSMTMPSSNQITRYGNSTQHTLQWAQHMMRPHQPQQMMP</sequence>
<evidence type="ECO:0000256" key="1">
    <source>
        <dbReference type="ARBA" id="ARBA00004123"/>
    </source>
</evidence>
<feature type="region of interest" description="Disordered" evidence="5">
    <location>
        <begin position="1"/>
        <end position="51"/>
    </location>
</feature>
<dbReference type="GO" id="GO:0008270">
    <property type="term" value="F:zinc ion binding"/>
    <property type="evidence" value="ECO:0007669"/>
    <property type="project" value="InterPro"/>
</dbReference>
<comment type="subcellular location">
    <subcellularLocation>
        <location evidence="1">Nucleus</location>
    </subcellularLocation>
</comment>
<evidence type="ECO:0000313" key="8">
    <source>
        <dbReference type="Proteomes" id="UP000030653"/>
    </source>
</evidence>
<dbReference type="EMBL" id="JH795859">
    <property type="protein sequence ID" value="EJU03431.1"/>
    <property type="molecule type" value="Genomic_DNA"/>
</dbReference>
<dbReference type="SUPFAM" id="SSF57701">
    <property type="entry name" value="Zn2/Cys6 DNA-binding domain"/>
    <property type="match status" value="1"/>
</dbReference>
<keyword evidence="2" id="KW-0479">Metal-binding</keyword>
<dbReference type="PROSITE" id="PS50048">
    <property type="entry name" value="ZN2_CY6_FUNGAL_2"/>
    <property type="match status" value="1"/>
</dbReference>
<dbReference type="PANTHER" id="PTHR31001:SF90">
    <property type="entry name" value="CENTROMERE DNA-BINDING PROTEIN COMPLEX CBF3 SUBUNIT B"/>
    <property type="match status" value="1"/>
</dbReference>
<feature type="region of interest" description="Disordered" evidence="5">
    <location>
        <begin position="176"/>
        <end position="201"/>
    </location>
</feature>
<dbReference type="SMART" id="SM00066">
    <property type="entry name" value="GAL4"/>
    <property type="match status" value="1"/>
</dbReference>
<keyword evidence="4" id="KW-0175">Coiled coil</keyword>
<evidence type="ECO:0000256" key="3">
    <source>
        <dbReference type="ARBA" id="ARBA00023242"/>
    </source>
</evidence>
<dbReference type="PROSITE" id="PS00463">
    <property type="entry name" value="ZN2_CY6_FUNGAL_1"/>
    <property type="match status" value="1"/>
</dbReference>
<evidence type="ECO:0000259" key="6">
    <source>
        <dbReference type="PROSITE" id="PS50048"/>
    </source>
</evidence>
<dbReference type="InterPro" id="IPR007219">
    <property type="entry name" value="XnlR_reg_dom"/>
</dbReference>
<dbReference type="Gene3D" id="4.10.240.10">
    <property type="entry name" value="Zn(2)-C6 fungal-type DNA-binding domain"/>
    <property type="match status" value="1"/>
</dbReference>
<dbReference type="InterPro" id="IPR001138">
    <property type="entry name" value="Zn2Cys6_DnaBD"/>
</dbReference>
<dbReference type="InterPro" id="IPR050613">
    <property type="entry name" value="Sec_Metabolite_Reg"/>
</dbReference>
<feature type="compositionally biased region" description="Low complexity" evidence="5">
    <location>
        <begin position="180"/>
        <end position="192"/>
    </location>
</feature>
<evidence type="ECO:0000256" key="5">
    <source>
        <dbReference type="SAM" id="MobiDB-lite"/>
    </source>
</evidence>
<reference evidence="7 8" key="1">
    <citation type="journal article" date="2012" name="Science">
        <title>The Paleozoic origin of enzymatic lignin decomposition reconstructed from 31 fungal genomes.</title>
        <authorList>
            <person name="Floudas D."/>
            <person name="Binder M."/>
            <person name="Riley R."/>
            <person name="Barry K."/>
            <person name="Blanchette R.A."/>
            <person name="Henrissat B."/>
            <person name="Martinez A.T."/>
            <person name="Otillar R."/>
            <person name="Spatafora J.W."/>
            <person name="Yadav J.S."/>
            <person name="Aerts A."/>
            <person name="Benoit I."/>
            <person name="Boyd A."/>
            <person name="Carlson A."/>
            <person name="Copeland A."/>
            <person name="Coutinho P.M."/>
            <person name="de Vries R.P."/>
            <person name="Ferreira P."/>
            <person name="Findley K."/>
            <person name="Foster B."/>
            <person name="Gaskell J."/>
            <person name="Glotzer D."/>
            <person name="Gorecki P."/>
            <person name="Heitman J."/>
            <person name="Hesse C."/>
            <person name="Hori C."/>
            <person name="Igarashi K."/>
            <person name="Jurgens J.A."/>
            <person name="Kallen N."/>
            <person name="Kersten P."/>
            <person name="Kohler A."/>
            <person name="Kuees U."/>
            <person name="Kumar T.K.A."/>
            <person name="Kuo A."/>
            <person name="LaButti K."/>
            <person name="Larrondo L.F."/>
            <person name="Lindquist E."/>
            <person name="Ling A."/>
            <person name="Lombard V."/>
            <person name="Lucas S."/>
            <person name="Lundell T."/>
            <person name="Martin R."/>
            <person name="McLaughlin D.J."/>
            <person name="Morgenstern I."/>
            <person name="Morin E."/>
            <person name="Murat C."/>
            <person name="Nagy L.G."/>
            <person name="Nolan M."/>
            <person name="Ohm R.A."/>
            <person name="Patyshakuliyeva A."/>
            <person name="Rokas A."/>
            <person name="Ruiz-Duenas F.J."/>
            <person name="Sabat G."/>
            <person name="Salamov A."/>
            <person name="Samejima M."/>
            <person name="Schmutz J."/>
            <person name="Slot J.C."/>
            <person name="St John F."/>
            <person name="Stenlid J."/>
            <person name="Sun H."/>
            <person name="Sun S."/>
            <person name="Syed K."/>
            <person name="Tsang A."/>
            <person name="Wiebenga A."/>
            <person name="Young D."/>
            <person name="Pisabarro A."/>
            <person name="Eastwood D.C."/>
            <person name="Martin F."/>
            <person name="Cullen D."/>
            <person name="Grigoriev I.V."/>
            <person name="Hibbett D.S."/>
        </authorList>
    </citation>
    <scope>NUCLEOTIDE SEQUENCE [LARGE SCALE GENOMIC DNA]</scope>
    <source>
        <strain evidence="7 8">DJM-731 SS1</strain>
    </source>
</reference>
<dbReference type="GO" id="GO:0000981">
    <property type="term" value="F:DNA-binding transcription factor activity, RNA polymerase II-specific"/>
    <property type="evidence" value="ECO:0007669"/>
    <property type="project" value="InterPro"/>
</dbReference>
<feature type="coiled-coil region" evidence="4">
    <location>
        <begin position="100"/>
        <end position="134"/>
    </location>
</feature>
<dbReference type="STRING" id="1858805.M5FZG7"/>
<dbReference type="GO" id="GO:0003677">
    <property type="term" value="F:DNA binding"/>
    <property type="evidence" value="ECO:0007669"/>
    <property type="project" value="InterPro"/>
</dbReference>
<dbReference type="SMART" id="SM00906">
    <property type="entry name" value="Fungal_trans"/>
    <property type="match status" value="1"/>
</dbReference>
<feature type="region of interest" description="Disordered" evidence="5">
    <location>
        <begin position="677"/>
        <end position="697"/>
    </location>
</feature>
<keyword evidence="3" id="KW-0539">Nucleus</keyword>